<keyword evidence="4 7" id="KW-0812">Transmembrane</keyword>
<dbReference type="Pfam" id="PF13727">
    <property type="entry name" value="CoA_binding_3"/>
    <property type="match status" value="1"/>
</dbReference>
<dbReference type="EC" id="2.7.8.6" evidence="9"/>
<keyword evidence="10" id="KW-1185">Reference proteome</keyword>
<dbReference type="GO" id="GO:0016020">
    <property type="term" value="C:membrane"/>
    <property type="evidence" value="ECO:0007669"/>
    <property type="project" value="UniProtKB-SubCell"/>
</dbReference>
<dbReference type="RefSeq" id="WP_014959015.1">
    <property type="nucleotide sequence ID" value="NC_018645.1"/>
</dbReference>
<dbReference type="InterPro" id="IPR017475">
    <property type="entry name" value="EPS_sugar_tfrase"/>
</dbReference>
<dbReference type="InterPro" id="IPR003362">
    <property type="entry name" value="Bact_transf"/>
</dbReference>
<evidence type="ECO:0000256" key="3">
    <source>
        <dbReference type="ARBA" id="ARBA00022679"/>
    </source>
</evidence>
<evidence type="ECO:0000256" key="2">
    <source>
        <dbReference type="ARBA" id="ARBA00006464"/>
    </source>
</evidence>
<comment type="similarity">
    <text evidence="2">Belongs to the bacterial sugar transferase family.</text>
</comment>
<dbReference type="OrthoDB" id="9808602at2"/>
<dbReference type="HOGENOM" id="CLU_024920_3_4_7"/>
<protein>
    <submittedName>
        <fullName evidence="9">Exopolysaccharide biosynthesis polyprenyl glycosylphosphotransferase</fullName>
        <ecNumber evidence="9">2.7.8.6</ecNumber>
    </submittedName>
</protein>
<dbReference type="Gene3D" id="3.40.50.720">
    <property type="entry name" value="NAD(P)-binding Rossmann-like Domain"/>
    <property type="match status" value="1"/>
</dbReference>
<keyword evidence="6 7" id="KW-0472">Membrane</keyword>
<evidence type="ECO:0000313" key="10">
    <source>
        <dbReference type="Proteomes" id="UP000007347"/>
    </source>
</evidence>
<feature type="domain" description="Bacterial sugar transferase" evidence="8">
    <location>
        <begin position="292"/>
        <end position="479"/>
    </location>
</feature>
<evidence type="ECO:0000256" key="7">
    <source>
        <dbReference type="SAM" id="Phobius"/>
    </source>
</evidence>
<dbReference type="PATRIC" id="fig|651182.5.peg.4315"/>
<proteinExistence type="inferred from homology"/>
<dbReference type="STRING" id="651182.TOL2_C36740"/>
<organism evidence="9 10">
    <name type="scientific">Desulfobacula toluolica (strain DSM 7467 / Tol2)</name>
    <dbReference type="NCBI Taxonomy" id="651182"/>
    <lineage>
        <taxon>Bacteria</taxon>
        <taxon>Pseudomonadati</taxon>
        <taxon>Thermodesulfobacteriota</taxon>
        <taxon>Desulfobacteria</taxon>
        <taxon>Desulfobacterales</taxon>
        <taxon>Desulfobacteraceae</taxon>
        <taxon>Desulfobacula</taxon>
    </lineage>
</organism>
<evidence type="ECO:0000256" key="4">
    <source>
        <dbReference type="ARBA" id="ARBA00022692"/>
    </source>
</evidence>
<dbReference type="AlphaFoldDB" id="K0NMB9"/>
<keyword evidence="3 9" id="KW-0808">Transferase</keyword>
<dbReference type="PANTHER" id="PTHR30576">
    <property type="entry name" value="COLANIC BIOSYNTHESIS UDP-GLUCOSE LIPID CARRIER TRANSFERASE"/>
    <property type="match status" value="1"/>
</dbReference>
<feature type="transmembrane region" description="Helical" evidence="7">
    <location>
        <begin position="114"/>
        <end position="135"/>
    </location>
</feature>
<feature type="transmembrane region" description="Helical" evidence="7">
    <location>
        <begin position="89"/>
        <end position="108"/>
    </location>
</feature>
<dbReference type="PANTHER" id="PTHR30576:SF10">
    <property type="entry name" value="SLL5057 PROTEIN"/>
    <property type="match status" value="1"/>
</dbReference>
<feature type="transmembrane region" description="Helical" evidence="7">
    <location>
        <begin position="55"/>
        <end position="77"/>
    </location>
</feature>
<evidence type="ECO:0000313" key="9">
    <source>
        <dbReference type="EMBL" id="CCK81830.1"/>
    </source>
</evidence>
<evidence type="ECO:0000256" key="1">
    <source>
        <dbReference type="ARBA" id="ARBA00004141"/>
    </source>
</evidence>
<dbReference type="GO" id="GO:0047360">
    <property type="term" value="F:undecaprenyl-phosphate galactose phosphotransferase activity"/>
    <property type="evidence" value="ECO:0007669"/>
    <property type="project" value="UniProtKB-EC"/>
</dbReference>
<dbReference type="NCBIfam" id="TIGR03025">
    <property type="entry name" value="EPS_sugtrans"/>
    <property type="match status" value="1"/>
</dbReference>
<reference evidence="9 10" key="1">
    <citation type="journal article" date="2013" name="Environ. Microbiol.">
        <title>Complete genome, catabolic sub-proteomes and key-metabolites of Desulfobacula toluolica Tol2, a marine, aromatic compound-degrading, sulfate-reducing bacterium.</title>
        <authorList>
            <person name="Wohlbrand L."/>
            <person name="Jacob J.H."/>
            <person name="Kube M."/>
            <person name="Mussmann M."/>
            <person name="Jarling R."/>
            <person name="Beck A."/>
            <person name="Amann R."/>
            <person name="Wilkes H."/>
            <person name="Reinhardt R."/>
            <person name="Rabus R."/>
        </authorList>
    </citation>
    <scope>NUCLEOTIDE SEQUENCE [LARGE SCALE GENOMIC DNA]</scope>
    <source>
        <strain evidence="10">DSM 7467 / Tol2</strain>
    </source>
</reference>
<name>K0NMB9_DESTT</name>
<comment type="subcellular location">
    <subcellularLocation>
        <location evidence="1">Membrane</location>
        <topology evidence="1">Multi-pass membrane protein</topology>
    </subcellularLocation>
</comment>
<dbReference type="Pfam" id="PF02397">
    <property type="entry name" value="Bac_transf"/>
    <property type="match status" value="1"/>
</dbReference>
<dbReference type="EMBL" id="FO203503">
    <property type="protein sequence ID" value="CCK81830.1"/>
    <property type="molecule type" value="Genomic_DNA"/>
</dbReference>
<feature type="transmembrane region" description="Helical" evidence="7">
    <location>
        <begin position="294"/>
        <end position="318"/>
    </location>
</feature>
<evidence type="ECO:0000256" key="5">
    <source>
        <dbReference type="ARBA" id="ARBA00022989"/>
    </source>
</evidence>
<feature type="transmembrane region" description="Helical" evidence="7">
    <location>
        <begin position="21"/>
        <end position="43"/>
    </location>
</feature>
<evidence type="ECO:0000256" key="6">
    <source>
        <dbReference type="ARBA" id="ARBA00023136"/>
    </source>
</evidence>
<dbReference type="Proteomes" id="UP000007347">
    <property type="component" value="Chromosome"/>
</dbReference>
<gene>
    <name evidence="9" type="ordered locus">TOL2_C36740</name>
</gene>
<dbReference type="KEGG" id="dto:TOL2_C36740"/>
<sequence>MFKDQKKYVLLTQIVSDVISLLILYFLVIPILTLCLKSLTFFSELSSNAIFYKNISYIRFSALIVLFPPIFIYFLNLYKTKYLFSIKTILYQTILLCLTTTVLLLLTFKYMEFPFIFNLIFSLLSAAILGLMLIFNRFITRRTITNEISHKNIIKHILLVGIGTKAREIADHINRNPEKGLRIVGFLAEQKDDIGKIISGKPILGLINNLSEITLAHYSDYILCTNVSNRKITLDFIATTCATIGLNFATTELDLNHKHIESAAISYLETMGTIQIKIFKFIDRNPKHLFFKRCFDFSASSLLITLCLPFWIVIAITIKLSSPGPVLFKQERIGKHGKKFTLFKFRTMVIGAEKMQQELMHLNEMNGPAFKIKNDPRQTITGKLLRRTSLDELPQLFNVFRGDISLVGPRPAIEKEVLLYHPWERKRLSVVQGITCIWQVSGRNTIKFDEWMKLDLMYIENWSIALDLIILIKTIPAVLFKNGAY</sequence>
<accession>K0NMB9</accession>
<keyword evidence="5 7" id="KW-1133">Transmembrane helix</keyword>
<evidence type="ECO:0000259" key="8">
    <source>
        <dbReference type="Pfam" id="PF02397"/>
    </source>
</evidence>